<name>A0A328X0A8_9FLAO</name>
<dbReference type="PANTHER" id="PTHR38471">
    <property type="entry name" value="FOUR HELIX BUNDLE PROTEIN"/>
    <property type="match status" value="1"/>
</dbReference>
<sequence length="121" mass="14316">MSTFKDLLIWQKAMNFVTKIYQSTRLFPKDEQFGLTSQIRRSSISIPSNIAEGYGREGNNDYLRFLNIALSSLFELQTQLEIAKNINYLNEQEFNILYEDLRELERMLVAFIKKIKDRNKP</sequence>
<organism evidence="1 2">
    <name type="scientific">Flavobacterium lacus</name>
    <dbReference type="NCBI Taxonomy" id="1353778"/>
    <lineage>
        <taxon>Bacteria</taxon>
        <taxon>Pseudomonadati</taxon>
        <taxon>Bacteroidota</taxon>
        <taxon>Flavobacteriia</taxon>
        <taxon>Flavobacteriales</taxon>
        <taxon>Flavobacteriaceae</taxon>
        <taxon>Flavobacterium</taxon>
    </lineage>
</organism>
<dbReference type="Proteomes" id="UP000249518">
    <property type="component" value="Unassembled WGS sequence"/>
</dbReference>
<accession>A0A328X0A8</accession>
<protein>
    <submittedName>
        <fullName evidence="1">Four helix bundle protein</fullName>
    </submittedName>
</protein>
<comment type="caution">
    <text evidence="1">The sequence shown here is derived from an EMBL/GenBank/DDBJ whole genome shotgun (WGS) entry which is preliminary data.</text>
</comment>
<dbReference type="Pfam" id="PF05635">
    <property type="entry name" value="23S_rRNA_IVP"/>
    <property type="match status" value="1"/>
</dbReference>
<dbReference type="OrthoDB" id="9811959at2"/>
<evidence type="ECO:0000313" key="2">
    <source>
        <dbReference type="Proteomes" id="UP000249518"/>
    </source>
</evidence>
<dbReference type="RefSeq" id="WP_112084595.1">
    <property type="nucleotide sequence ID" value="NZ_QLSV01000001.1"/>
</dbReference>
<reference evidence="1 2" key="1">
    <citation type="submission" date="2018-06" db="EMBL/GenBank/DDBJ databases">
        <title>Genomic Encyclopedia of Type Strains, Phase III (KMG-III): the genomes of soil and plant-associated and newly described type strains.</title>
        <authorList>
            <person name="Whitman W."/>
        </authorList>
    </citation>
    <scope>NUCLEOTIDE SEQUENCE [LARGE SCALE GENOMIC DNA]</scope>
    <source>
        <strain evidence="1 2">CGMCC 1.12504</strain>
    </source>
</reference>
<gene>
    <name evidence="1" type="ORF">B0I10_101177</name>
</gene>
<dbReference type="PANTHER" id="PTHR38471:SF2">
    <property type="entry name" value="FOUR HELIX BUNDLE PROTEIN"/>
    <property type="match status" value="1"/>
</dbReference>
<evidence type="ECO:0000313" key="1">
    <source>
        <dbReference type="EMBL" id="RAR51005.1"/>
    </source>
</evidence>
<keyword evidence="2" id="KW-1185">Reference proteome</keyword>
<dbReference type="Gene3D" id="1.20.1440.60">
    <property type="entry name" value="23S rRNA-intervening sequence"/>
    <property type="match status" value="1"/>
</dbReference>
<dbReference type="InterPro" id="IPR012657">
    <property type="entry name" value="23S_rRNA-intervening_sequence"/>
</dbReference>
<dbReference type="AlphaFoldDB" id="A0A328X0A8"/>
<dbReference type="CDD" id="cd16377">
    <property type="entry name" value="23S_rRNA_IVP_like"/>
    <property type="match status" value="1"/>
</dbReference>
<dbReference type="NCBIfam" id="TIGR02436">
    <property type="entry name" value="four helix bundle protein"/>
    <property type="match status" value="1"/>
</dbReference>
<dbReference type="SUPFAM" id="SSF158446">
    <property type="entry name" value="IVS-encoded protein-like"/>
    <property type="match status" value="1"/>
</dbReference>
<dbReference type="InterPro" id="IPR036583">
    <property type="entry name" value="23S_rRNA_IVS_sf"/>
</dbReference>
<dbReference type="NCBIfam" id="NF008911">
    <property type="entry name" value="PRK12275.1-2"/>
    <property type="match status" value="1"/>
</dbReference>
<dbReference type="EMBL" id="QLSV01000001">
    <property type="protein sequence ID" value="RAR51005.1"/>
    <property type="molecule type" value="Genomic_DNA"/>
</dbReference>
<proteinExistence type="predicted"/>